<keyword evidence="2" id="KW-1185">Reference proteome</keyword>
<name>A0A5B7HNN1_PORTR</name>
<reference evidence="1 2" key="1">
    <citation type="submission" date="2019-05" db="EMBL/GenBank/DDBJ databases">
        <title>Another draft genome of Portunus trituberculatus and its Hox gene families provides insights of decapod evolution.</title>
        <authorList>
            <person name="Jeong J.-H."/>
            <person name="Song I."/>
            <person name="Kim S."/>
            <person name="Choi T."/>
            <person name="Kim D."/>
            <person name="Ryu S."/>
            <person name="Kim W."/>
        </authorList>
    </citation>
    <scope>NUCLEOTIDE SEQUENCE [LARGE SCALE GENOMIC DNA]</scope>
    <source>
        <tissue evidence="1">Muscle</tissue>
    </source>
</reference>
<comment type="caution">
    <text evidence="1">The sequence shown here is derived from an EMBL/GenBank/DDBJ whole genome shotgun (WGS) entry which is preliminary data.</text>
</comment>
<organism evidence="1 2">
    <name type="scientific">Portunus trituberculatus</name>
    <name type="common">Swimming crab</name>
    <name type="synonym">Neptunus trituberculatus</name>
    <dbReference type="NCBI Taxonomy" id="210409"/>
    <lineage>
        <taxon>Eukaryota</taxon>
        <taxon>Metazoa</taxon>
        <taxon>Ecdysozoa</taxon>
        <taxon>Arthropoda</taxon>
        <taxon>Crustacea</taxon>
        <taxon>Multicrustacea</taxon>
        <taxon>Malacostraca</taxon>
        <taxon>Eumalacostraca</taxon>
        <taxon>Eucarida</taxon>
        <taxon>Decapoda</taxon>
        <taxon>Pleocyemata</taxon>
        <taxon>Brachyura</taxon>
        <taxon>Eubrachyura</taxon>
        <taxon>Portunoidea</taxon>
        <taxon>Portunidae</taxon>
        <taxon>Portuninae</taxon>
        <taxon>Portunus</taxon>
    </lineage>
</organism>
<dbReference type="EMBL" id="VSRR010038067">
    <property type="protein sequence ID" value="MPC74020.1"/>
    <property type="molecule type" value="Genomic_DNA"/>
</dbReference>
<accession>A0A5B7HNN1</accession>
<evidence type="ECO:0000313" key="2">
    <source>
        <dbReference type="Proteomes" id="UP000324222"/>
    </source>
</evidence>
<protein>
    <submittedName>
        <fullName evidence="1">Uncharacterized protein</fullName>
    </submittedName>
</protein>
<proteinExistence type="predicted"/>
<dbReference type="Proteomes" id="UP000324222">
    <property type="component" value="Unassembled WGS sequence"/>
</dbReference>
<gene>
    <name evidence="1" type="ORF">E2C01_068365</name>
</gene>
<dbReference type="AlphaFoldDB" id="A0A5B7HNN1"/>
<evidence type="ECO:0000313" key="1">
    <source>
        <dbReference type="EMBL" id="MPC74020.1"/>
    </source>
</evidence>
<sequence length="59" mass="6753">MYCNPKRSVTRHLTSSVTLEQRSGYVRNKFPLSSFSFLPHLSLMPQRRSSNVRSGAPIE</sequence>